<dbReference type="KEGG" id="psty:BFS30_00150"/>
<keyword evidence="5" id="KW-1185">Reference proteome</keyword>
<dbReference type="Proteomes" id="UP000094313">
    <property type="component" value="Chromosome"/>
</dbReference>
<name>A0A1D7QAP3_9SPHI</name>
<organism evidence="4 5">
    <name type="scientific">Pedobacter steynii</name>
    <dbReference type="NCBI Taxonomy" id="430522"/>
    <lineage>
        <taxon>Bacteria</taxon>
        <taxon>Pseudomonadati</taxon>
        <taxon>Bacteroidota</taxon>
        <taxon>Sphingobacteriia</taxon>
        <taxon>Sphingobacteriales</taxon>
        <taxon>Sphingobacteriaceae</taxon>
        <taxon>Pedobacter</taxon>
    </lineage>
</organism>
<dbReference type="AlphaFoldDB" id="A0A1D7QAP3"/>
<protein>
    <recommendedName>
        <fullName evidence="3">Bacterial surface antigen (D15) domain-containing protein</fullName>
    </recommendedName>
</protein>
<dbReference type="Pfam" id="PF01103">
    <property type="entry name" value="Omp85"/>
    <property type="match status" value="1"/>
</dbReference>
<evidence type="ECO:0000313" key="5">
    <source>
        <dbReference type="Proteomes" id="UP000094313"/>
    </source>
</evidence>
<dbReference type="OrthoDB" id="333971at2"/>
<dbReference type="Gene3D" id="2.40.160.50">
    <property type="entry name" value="membrane protein fhac: a member of the omp85/tpsb transporter family"/>
    <property type="match status" value="1"/>
</dbReference>
<dbReference type="GO" id="GO:0019867">
    <property type="term" value="C:outer membrane"/>
    <property type="evidence" value="ECO:0007669"/>
    <property type="project" value="InterPro"/>
</dbReference>
<evidence type="ECO:0000259" key="3">
    <source>
        <dbReference type="Pfam" id="PF01103"/>
    </source>
</evidence>
<gene>
    <name evidence="4" type="ORF">BFS30_00150</name>
</gene>
<evidence type="ECO:0000256" key="2">
    <source>
        <dbReference type="ARBA" id="ARBA00023136"/>
    </source>
</evidence>
<accession>A0A1D7QAP3</accession>
<dbReference type="EMBL" id="CP017141">
    <property type="protein sequence ID" value="AOM75721.1"/>
    <property type="molecule type" value="Genomic_DNA"/>
</dbReference>
<dbReference type="RefSeq" id="WP_069377419.1">
    <property type="nucleotide sequence ID" value="NZ_CP017141.1"/>
</dbReference>
<keyword evidence="2" id="KW-0472">Membrane</keyword>
<comment type="subcellular location">
    <subcellularLocation>
        <location evidence="1">Membrane</location>
    </subcellularLocation>
</comment>
<evidence type="ECO:0000256" key="1">
    <source>
        <dbReference type="ARBA" id="ARBA00004370"/>
    </source>
</evidence>
<sequence length="843" mass="96654">MNKYLLFTALFVWGLNAQSQDSLKIRIYPDYDKVGKFHRFLFGENYRKEYTQETKVPVIRLSQIKGGLTPIKRGGGNQTHSLRLEDKQGKEWVLRTVEKYPEVLLPMELRQTFAKDIIKDNMSAQHPFSALVVPVFASAAGIPHSEPMIGWVLPDPNLGEYSQVFENSLCLLEEREPAGDTDNTEKMLKKLNDNNDNSVNAALLLKAKALDALLGDWDRHEDQWRWIPQKTDTGLKYQVVPRDRDQVFYLSQGLIPKFAQASWLLPMIQGYERNLPDINWFFWEGRSTYNRVLGQIDEKQWNAIVQEFCASMTDEVFERALKKLPQPGYSLRHDQLLAQLKERRKHLPEMMNTYYHFLNRIVDIQGSNKNEFVEVTDNEQKGLTVTMHKLTKEGQRKEVIFNRSYDPAVTKEIRLYVRDGNDSLSLNNKSSNIKLRIVNGEGNKHYQVLNAKRRVPFYGMEEGLTYSGAASRLTKHIDNDTNNTHYVATDLYTRKMTLLNASFNADDGLSLGLSFKMMSPGFRKLPFGNIHSFSFLRAFKTNAFSFKYSGEWFQALGKADIVLLATAFAPENSQNFFGLGNETPYRKDGEHIKYYRARFSLYELDPALRWRGNKTVWTVGPSFQYYRFNRHDNVGRFISNTDLLHSPDSATIDQDKLYAGLAVGFTRNTRNNDVLPSSGSFIETKLKAYTGLNSTAEPSVQLQGSYSIYHRLGGGKRFTLTDRIGGGLTFGKQAFYQSHFLGGQGNLLGFRSFRYGGKHMLYNNLELRAKVANVGGYILPGQFGLTAFFDTGRVWEKNDQSDVWHYSYGGGLYYAPAILTVIQAQLAHSKEGYYPYITMKFRY</sequence>
<feature type="domain" description="Bacterial surface antigen (D15)" evidence="3">
    <location>
        <begin position="639"/>
        <end position="815"/>
    </location>
</feature>
<dbReference type="InterPro" id="IPR000184">
    <property type="entry name" value="Bac_surfAg_D15"/>
</dbReference>
<evidence type="ECO:0000313" key="4">
    <source>
        <dbReference type="EMBL" id="AOM75721.1"/>
    </source>
</evidence>
<proteinExistence type="predicted"/>
<reference evidence="4 5" key="1">
    <citation type="submission" date="2016-08" db="EMBL/GenBank/DDBJ databases">
        <authorList>
            <person name="Seilhamer J.J."/>
        </authorList>
    </citation>
    <scope>NUCLEOTIDE SEQUENCE [LARGE SCALE GENOMIC DNA]</scope>
    <source>
        <strain evidence="4 5">DX4</strain>
    </source>
</reference>